<comment type="caution">
    <text evidence="2">The sequence shown here is derived from an EMBL/GenBank/DDBJ whole genome shotgun (WGS) entry which is preliminary data.</text>
</comment>
<dbReference type="OrthoDB" id="9768004at2"/>
<dbReference type="AlphaFoldDB" id="A0A2P7RXE3"/>
<dbReference type="InterPro" id="IPR016187">
    <property type="entry name" value="CTDL_fold"/>
</dbReference>
<evidence type="ECO:0000313" key="3">
    <source>
        <dbReference type="Proteomes" id="UP000241229"/>
    </source>
</evidence>
<feature type="domain" description="Sulfatase-modifying factor enzyme-like" evidence="1">
    <location>
        <begin position="1"/>
        <end position="284"/>
    </location>
</feature>
<evidence type="ECO:0000259" key="1">
    <source>
        <dbReference type="Pfam" id="PF03781"/>
    </source>
</evidence>
<dbReference type="InterPro" id="IPR051043">
    <property type="entry name" value="Sulfatase_Mod_Factor_Kinase"/>
</dbReference>
<dbReference type="PANTHER" id="PTHR23150">
    <property type="entry name" value="SULFATASE MODIFYING FACTOR 1, 2"/>
    <property type="match status" value="1"/>
</dbReference>
<keyword evidence="3" id="KW-1185">Reference proteome</keyword>
<dbReference type="InterPro" id="IPR042095">
    <property type="entry name" value="SUMF_sf"/>
</dbReference>
<dbReference type="SUPFAM" id="SSF56436">
    <property type="entry name" value="C-type lectin-like"/>
    <property type="match status" value="1"/>
</dbReference>
<dbReference type="Gene3D" id="3.90.1580.10">
    <property type="entry name" value="paralog of FGE (formylglycine-generating enzyme)"/>
    <property type="match status" value="1"/>
</dbReference>
<dbReference type="InterPro" id="IPR005532">
    <property type="entry name" value="SUMF_dom"/>
</dbReference>
<name>A0A2P7RXE3_9HYPH</name>
<sequence length="290" mass="31559">MGSQKHYPEEKHTRKVTVGPFEIKKTEVTNAEFAAFIEATGYVTTAEKDLDPEKYPDMPAELLKAGSMVFAQPAGQVDISDLTNWWRYVPGADWRHPNGPGSGIKGLENHPVVQVSPEDAAAYAEWAGGRLPTEAEWEFAARGGLDGADYVWGDDYDPSQGWKANTWQGLFPAVDEAADGHHGTAPVGSYPANGYGLSDMAGNVWEHVSDWWLPGHPARDEADPTGPPEAIAASFADEAVGALHVAKGGSWLCAPSYCLRYRPAARQRAERSLGTNHIGFRIVRDVDEEN</sequence>
<organism evidence="2 3">
    <name type="scientific">Kumtagia ephedrae</name>
    <dbReference type="NCBI Taxonomy" id="2116701"/>
    <lineage>
        <taxon>Bacteria</taxon>
        <taxon>Pseudomonadati</taxon>
        <taxon>Pseudomonadota</taxon>
        <taxon>Alphaproteobacteria</taxon>
        <taxon>Hyphomicrobiales</taxon>
        <taxon>Phyllobacteriaceae</taxon>
        <taxon>Kumtagia</taxon>
    </lineage>
</organism>
<dbReference type="EMBL" id="PXYK01000029">
    <property type="protein sequence ID" value="PSJ54895.1"/>
    <property type="molecule type" value="Genomic_DNA"/>
</dbReference>
<dbReference type="Pfam" id="PF03781">
    <property type="entry name" value="FGE-sulfatase"/>
    <property type="match status" value="1"/>
</dbReference>
<accession>A0A2P7RXE3</accession>
<dbReference type="PANTHER" id="PTHR23150:SF19">
    <property type="entry name" value="FORMYLGLYCINE-GENERATING ENZYME"/>
    <property type="match status" value="1"/>
</dbReference>
<gene>
    <name evidence="2" type="ORF">C7I84_23915</name>
</gene>
<dbReference type="Proteomes" id="UP000241229">
    <property type="component" value="Unassembled WGS sequence"/>
</dbReference>
<protein>
    <submittedName>
        <fullName evidence="2">Sulfatase-modifying factor 1</fullName>
    </submittedName>
</protein>
<evidence type="ECO:0000313" key="2">
    <source>
        <dbReference type="EMBL" id="PSJ54895.1"/>
    </source>
</evidence>
<reference evidence="2 3" key="1">
    <citation type="submission" date="2018-03" db="EMBL/GenBank/DDBJ databases">
        <title>The draft genome of Mesorhizobium sp. 6GN-30.</title>
        <authorList>
            <person name="Liu L."/>
            <person name="Li L."/>
            <person name="Wang T."/>
            <person name="Zhang X."/>
            <person name="Liang L."/>
        </authorList>
    </citation>
    <scope>NUCLEOTIDE SEQUENCE [LARGE SCALE GENOMIC DNA]</scope>
    <source>
        <strain evidence="2 3">6GN30</strain>
    </source>
</reference>
<dbReference type="GO" id="GO:0120147">
    <property type="term" value="F:formylglycine-generating oxidase activity"/>
    <property type="evidence" value="ECO:0007669"/>
    <property type="project" value="TreeGrafter"/>
</dbReference>
<proteinExistence type="predicted"/>